<dbReference type="PANTHER" id="PTHR31221">
    <property type="entry name" value="WRKY TRANSCRIPTION FACTOR PROTEIN 1-RELATED"/>
    <property type="match status" value="1"/>
</dbReference>
<dbReference type="PROSITE" id="PS50811">
    <property type="entry name" value="WRKY"/>
    <property type="match status" value="1"/>
</dbReference>
<dbReference type="SUPFAM" id="SSF118290">
    <property type="entry name" value="WRKY DNA-binding domain"/>
    <property type="match status" value="1"/>
</dbReference>
<keyword evidence="4" id="KW-0804">Transcription</keyword>
<feature type="region of interest" description="Disordered" evidence="6">
    <location>
        <begin position="1"/>
        <end position="32"/>
    </location>
</feature>
<evidence type="ECO:0000259" key="7">
    <source>
        <dbReference type="PROSITE" id="PS50811"/>
    </source>
</evidence>
<evidence type="ECO:0000313" key="8">
    <source>
        <dbReference type="EMBL" id="KAL3631227.1"/>
    </source>
</evidence>
<dbReference type="FunFam" id="2.20.25.80:FF:000003">
    <property type="entry name" value="WRKY transcription factor 57"/>
    <property type="match status" value="1"/>
</dbReference>
<evidence type="ECO:0000256" key="2">
    <source>
        <dbReference type="ARBA" id="ARBA00023015"/>
    </source>
</evidence>
<proteinExistence type="predicted"/>
<evidence type="ECO:0000256" key="1">
    <source>
        <dbReference type="ARBA" id="ARBA00004123"/>
    </source>
</evidence>
<dbReference type="GO" id="GO:0005634">
    <property type="term" value="C:nucleus"/>
    <property type="evidence" value="ECO:0007669"/>
    <property type="project" value="UniProtKB-SubCell"/>
</dbReference>
<name>A0ABD3CNR3_9LAMI</name>
<evidence type="ECO:0000256" key="5">
    <source>
        <dbReference type="ARBA" id="ARBA00023242"/>
    </source>
</evidence>
<sequence length="301" mass="32513">MSGKEKADLNLTSDSSWGPAPGCHGGDDDASDYLFGSDYRESSILNEFGWNIPVCGGLLDLDRVESDLAASRADDYDISWTGDDPKTIPASSSAPAPSVSSSSSDDPPEKSTASGVSTGASTASLPPDKASNKKGQKRIRQQTFAFATKSEIDQLEDGYRWRKYGQKSVKNSPFPRSYYRCTNGKCNVKKRIERSSDDPSVVITTYEGQHSHYSAGYPRGSMLITQDNAFSSYLTPSKSRLFNPRQPNGPQEKSPGITQLPPHIRGKTEECKTIQEPATSSQTLAGEGLLGDIVPPGMRNG</sequence>
<reference evidence="9" key="1">
    <citation type="journal article" date="2024" name="IScience">
        <title>Strigolactones Initiate the Formation of Haustorium-like Structures in Castilleja.</title>
        <authorList>
            <person name="Buerger M."/>
            <person name="Peterson D."/>
            <person name="Chory J."/>
        </authorList>
    </citation>
    <scope>NUCLEOTIDE SEQUENCE [LARGE SCALE GENOMIC DNA]</scope>
</reference>
<comment type="caution">
    <text evidence="8">The sequence shown here is derived from an EMBL/GenBank/DDBJ whole genome shotgun (WGS) entry which is preliminary data.</text>
</comment>
<dbReference type="Gene3D" id="2.20.25.80">
    <property type="entry name" value="WRKY domain"/>
    <property type="match status" value="1"/>
</dbReference>
<dbReference type="GO" id="GO:0003677">
    <property type="term" value="F:DNA binding"/>
    <property type="evidence" value="ECO:0007669"/>
    <property type="project" value="UniProtKB-KW"/>
</dbReference>
<dbReference type="InterPro" id="IPR044810">
    <property type="entry name" value="WRKY_plant"/>
</dbReference>
<feature type="region of interest" description="Disordered" evidence="6">
    <location>
        <begin position="72"/>
        <end position="142"/>
    </location>
</feature>
<organism evidence="8 9">
    <name type="scientific">Castilleja foliolosa</name>
    <dbReference type="NCBI Taxonomy" id="1961234"/>
    <lineage>
        <taxon>Eukaryota</taxon>
        <taxon>Viridiplantae</taxon>
        <taxon>Streptophyta</taxon>
        <taxon>Embryophyta</taxon>
        <taxon>Tracheophyta</taxon>
        <taxon>Spermatophyta</taxon>
        <taxon>Magnoliopsida</taxon>
        <taxon>eudicotyledons</taxon>
        <taxon>Gunneridae</taxon>
        <taxon>Pentapetalae</taxon>
        <taxon>asterids</taxon>
        <taxon>lamiids</taxon>
        <taxon>Lamiales</taxon>
        <taxon>Orobanchaceae</taxon>
        <taxon>Pedicularideae</taxon>
        <taxon>Castillejinae</taxon>
        <taxon>Castilleja</taxon>
    </lineage>
</organism>
<dbReference type="Pfam" id="PF03106">
    <property type="entry name" value="WRKY"/>
    <property type="match status" value="1"/>
</dbReference>
<evidence type="ECO:0000256" key="6">
    <source>
        <dbReference type="SAM" id="MobiDB-lite"/>
    </source>
</evidence>
<keyword evidence="9" id="KW-1185">Reference proteome</keyword>
<dbReference type="AlphaFoldDB" id="A0ABD3CNR3"/>
<evidence type="ECO:0000256" key="4">
    <source>
        <dbReference type="ARBA" id="ARBA00023163"/>
    </source>
</evidence>
<comment type="subcellular location">
    <subcellularLocation>
        <location evidence="1">Nucleus</location>
    </subcellularLocation>
</comment>
<keyword evidence="3" id="KW-0238">DNA-binding</keyword>
<keyword evidence="2" id="KW-0805">Transcription regulation</keyword>
<dbReference type="InterPro" id="IPR036576">
    <property type="entry name" value="WRKY_dom_sf"/>
</dbReference>
<evidence type="ECO:0000313" key="9">
    <source>
        <dbReference type="Proteomes" id="UP001632038"/>
    </source>
</evidence>
<keyword evidence="5" id="KW-0539">Nucleus</keyword>
<evidence type="ECO:0000256" key="3">
    <source>
        <dbReference type="ARBA" id="ARBA00023125"/>
    </source>
</evidence>
<feature type="domain" description="WRKY" evidence="7">
    <location>
        <begin position="150"/>
        <end position="215"/>
    </location>
</feature>
<feature type="region of interest" description="Disordered" evidence="6">
    <location>
        <begin position="236"/>
        <end position="265"/>
    </location>
</feature>
<protein>
    <submittedName>
        <fullName evidence="8">Transcription factor</fullName>
    </submittedName>
</protein>
<feature type="compositionally biased region" description="Polar residues" evidence="6">
    <location>
        <begin position="236"/>
        <end position="251"/>
    </location>
</feature>
<dbReference type="SMART" id="SM00774">
    <property type="entry name" value="WRKY"/>
    <property type="match status" value="1"/>
</dbReference>
<gene>
    <name evidence="8" type="primary">WRKY57</name>
    <name evidence="8" type="ORF">CASFOL_024211</name>
</gene>
<dbReference type="Proteomes" id="UP001632038">
    <property type="component" value="Unassembled WGS sequence"/>
</dbReference>
<dbReference type="PANTHER" id="PTHR31221:SF334">
    <property type="entry name" value="WRKY TRANSCRIPTION FACTOR 57-RELATED"/>
    <property type="match status" value="1"/>
</dbReference>
<feature type="compositionally biased region" description="Low complexity" evidence="6">
    <location>
        <begin position="89"/>
        <end position="124"/>
    </location>
</feature>
<accession>A0ABD3CNR3</accession>
<dbReference type="EMBL" id="JAVIJP010000032">
    <property type="protein sequence ID" value="KAL3631227.1"/>
    <property type="molecule type" value="Genomic_DNA"/>
</dbReference>
<dbReference type="InterPro" id="IPR003657">
    <property type="entry name" value="WRKY_dom"/>
</dbReference>